<dbReference type="Proteomes" id="UP000198875">
    <property type="component" value="Unassembled WGS sequence"/>
</dbReference>
<name>A0A0U0WCH2_MYCBE</name>
<evidence type="ECO:0000313" key="2">
    <source>
        <dbReference type="Proteomes" id="UP000198875"/>
    </source>
</evidence>
<reference evidence="1 2" key="1">
    <citation type="submission" date="2015-03" db="EMBL/GenBank/DDBJ databases">
        <authorList>
            <person name="Murphy D."/>
        </authorList>
    </citation>
    <scope>NUCLEOTIDE SEQUENCE [LARGE SCALE GENOMIC DNA]</scope>
    <source>
        <strain evidence="1 2">DSM 44277</strain>
    </source>
</reference>
<dbReference type="AlphaFoldDB" id="A0A0U0WCH2"/>
<proteinExistence type="predicted"/>
<accession>A0A0U0WCH2</accession>
<evidence type="ECO:0000313" key="1">
    <source>
        <dbReference type="EMBL" id="CPR12771.1"/>
    </source>
</evidence>
<dbReference type="EMBL" id="CSTD01000005">
    <property type="protein sequence ID" value="CPR12771.1"/>
    <property type="molecule type" value="Genomic_DNA"/>
</dbReference>
<sequence>MEDFSRLAQNWYDWAPAMGGGEPTVSTNCEDCDILFSTDDYKVHLRHDPDWWVCDTVNDRGQRRNGEAKLSNFELAEKYLIWSWGITARSDLASGPLGADLASRGYAPNVDVSRAEGRYKICLQDDCAILSVVHATIFSHLMNKSVDDIERMIRSGLPE</sequence>
<protein>
    <submittedName>
        <fullName evidence="1">Uncharacterized protein</fullName>
    </submittedName>
</protein>
<dbReference type="RefSeq" id="WP_245836576.1">
    <property type="nucleotide sequence ID" value="NZ_CSTD01000005.1"/>
</dbReference>
<gene>
    <name evidence="1" type="ORF">BN971_04076</name>
</gene>
<organism evidence="1 2">
    <name type="scientific">Mycobacterium bohemicum DSM 44277</name>
    <dbReference type="NCBI Taxonomy" id="1236609"/>
    <lineage>
        <taxon>Bacteria</taxon>
        <taxon>Bacillati</taxon>
        <taxon>Actinomycetota</taxon>
        <taxon>Actinomycetes</taxon>
        <taxon>Mycobacteriales</taxon>
        <taxon>Mycobacteriaceae</taxon>
        <taxon>Mycobacterium</taxon>
    </lineage>
</organism>